<organism evidence="10 11">
    <name type="scientific">Sphaerosporella brunnea</name>
    <dbReference type="NCBI Taxonomy" id="1250544"/>
    <lineage>
        <taxon>Eukaryota</taxon>
        <taxon>Fungi</taxon>
        <taxon>Dikarya</taxon>
        <taxon>Ascomycota</taxon>
        <taxon>Pezizomycotina</taxon>
        <taxon>Pezizomycetes</taxon>
        <taxon>Pezizales</taxon>
        <taxon>Pyronemataceae</taxon>
        <taxon>Sphaerosporella</taxon>
    </lineage>
</organism>
<dbReference type="SMART" id="SM00320">
    <property type="entry name" value="WD40"/>
    <property type="match status" value="7"/>
</dbReference>
<evidence type="ECO:0000259" key="8">
    <source>
        <dbReference type="Pfam" id="PF20946"/>
    </source>
</evidence>
<feature type="repeat" description="WD" evidence="5">
    <location>
        <begin position="230"/>
        <end position="271"/>
    </location>
</feature>
<dbReference type="GO" id="GO:0006281">
    <property type="term" value="P:DNA repair"/>
    <property type="evidence" value="ECO:0007669"/>
    <property type="project" value="TreeGrafter"/>
</dbReference>
<evidence type="ECO:0000259" key="7">
    <source>
        <dbReference type="Pfam" id="PF12341"/>
    </source>
</evidence>
<dbReference type="InterPro" id="IPR022100">
    <property type="entry name" value="WDHD1/CFT4_beta-prop_2nd"/>
</dbReference>
<name>A0A5J5EEY9_9PEZI</name>
<feature type="region of interest" description="Disordered" evidence="6">
    <location>
        <begin position="324"/>
        <end position="352"/>
    </location>
</feature>
<dbReference type="PROSITE" id="PS50294">
    <property type="entry name" value="WD_REPEATS_REGION"/>
    <property type="match status" value="1"/>
</dbReference>
<dbReference type="SUPFAM" id="SSF82171">
    <property type="entry name" value="DPP6 N-terminal domain-like"/>
    <property type="match status" value="1"/>
</dbReference>
<dbReference type="EMBL" id="VXIS01000355">
    <property type="protein sequence ID" value="KAA8894235.1"/>
    <property type="molecule type" value="Genomic_DNA"/>
</dbReference>
<evidence type="ECO:0000256" key="4">
    <source>
        <dbReference type="ARBA" id="ARBA00023242"/>
    </source>
</evidence>
<dbReference type="SUPFAM" id="SSF50978">
    <property type="entry name" value="WD40 repeat-like"/>
    <property type="match status" value="1"/>
</dbReference>
<evidence type="ECO:0000313" key="10">
    <source>
        <dbReference type="EMBL" id="KAA8894235.1"/>
    </source>
</evidence>
<evidence type="ECO:0000256" key="1">
    <source>
        <dbReference type="ARBA" id="ARBA00004123"/>
    </source>
</evidence>
<dbReference type="InterPro" id="IPR015943">
    <property type="entry name" value="WD40/YVTN_repeat-like_dom_sf"/>
</dbReference>
<dbReference type="GO" id="GO:0000278">
    <property type="term" value="P:mitotic cell cycle"/>
    <property type="evidence" value="ECO:0007669"/>
    <property type="project" value="TreeGrafter"/>
</dbReference>
<dbReference type="InParanoid" id="A0A5J5EEY9"/>
<dbReference type="PANTHER" id="PTHR19932:SF10">
    <property type="entry name" value="WD REPEAT AND HMG-BOX DNA-BINDING PROTEIN 1"/>
    <property type="match status" value="1"/>
</dbReference>
<evidence type="ECO:0000259" key="9">
    <source>
        <dbReference type="Pfam" id="PF24817"/>
    </source>
</evidence>
<dbReference type="Proteomes" id="UP000326924">
    <property type="component" value="Unassembled WGS sequence"/>
</dbReference>
<gene>
    <name evidence="10" type="ORF">FN846DRAFT_975243</name>
</gene>
<dbReference type="GO" id="GO:0006261">
    <property type="term" value="P:DNA-templated DNA replication"/>
    <property type="evidence" value="ECO:0007669"/>
    <property type="project" value="TreeGrafter"/>
</dbReference>
<dbReference type="InterPro" id="IPR057646">
    <property type="entry name" value="WD40_WDHD1_1st"/>
</dbReference>
<sequence length="817" mass="90821">MSSSAQSIQGPLFAHPPGQTTLCYSPDGKYLYTSGANNYIRKYTTASKDEPATIDTAADNNTGIIASNDKIISCSEDCSVSLFSAVTNESEKLLLRTNLPARDVALSPDGAWVATASDDRVVKIVNLTETTRTLSLRAQSNSNKHVAYHPSGNYISVSCSDGIIYVYSLTSEEPELIQKVDGIIKRVEPEDEVSAKVAWCPDGRAFAAPTATRDIVVVDREKWERQRGFVGAHSAEITDFAWSPNGAFLVSAGKDGKIVLWESKEQKVVQTFNYRNVCAIAWHPTDNALSFTTNEGRLYTMNGVVPAEMVARLRLSVRPAPLIDDTDITSGQGRRARNASPNPLEAVLGPDSDMEVDDDLDGWIVNDDDGGYLEPSRLGKRKLDAGGVLNGRHSKRPAISSIWSPEIHEPFQPSATPWRGKRRYLCLNMVGFVWTVDQGTHNTVTIEFHDRESFRDVHFTDQFLQDKACLNEYGALFSCQPDSGSPAMLYYRSHESWTNRADWRTSLPEGEEITSIALSENYIVAATSKGYVRVYTLFGVPFRIYRQKHTPVVTCASFRDYVLILGNGPVGADGKTQLTYTLENIKRDETLQSNDVVALPPGGELKSVFFSENGDPVIYDSDGVLLVLQHWREPGHARWVPLLDTTTLERLAGGRKTESYWPVAVAQDKFHCIILKGGEQYPYFPRPLLSEFDFKVPLSSKPAENEEPNSADALEETYMRNSVLLSLQQDSAAARVLGSEERFEIVDRENKIDRALLQLLMMACKEEDQGAKALEICGLFTQKRTLDMAVKVAIKYERSVLAGKIGELRDKMEMEED</sequence>
<evidence type="ECO:0000256" key="3">
    <source>
        <dbReference type="ARBA" id="ARBA00022737"/>
    </source>
</evidence>
<dbReference type="FunCoup" id="A0A5J5EEY9">
    <property type="interactions" value="363"/>
</dbReference>
<keyword evidence="2 5" id="KW-0853">WD repeat</keyword>
<accession>A0A5J5EEY9</accession>
<dbReference type="OrthoDB" id="427368at2759"/>
<dbReference type="PROSITE" id="PS50082">
    <property type="entry name" value="WD_REPEATS_2"/>
    <property type="match status" value="1"/>
</dbReference>
<feature type="domain" description="WDHD1/CFT4 second beta-propeller" evidence="7">
    <location>
        <begin position="409"/>
        <end position="698"/>
    </location>
</feature>
<feature type="domain" description="WDHD1 first WD40" evidence="9">
    <location>
        <begin position="13"/>
        <end position="298"/>
    </location>
</feature>
<feature type="domain" description="WDHD1/CFT4 helical bundle" evidence="8">
    <location>
        <begin position="713"/>
        <end position="813"/>
    </location>
</feature>
<dbReference type="InterPro" id="IPR036322">
    <property type="entry name" value="WD40_repeat_dom_sf"/>
</dbReference>
<proteinExistence type="predicted"/>
<evidence type="ECO:0000256" key="2">
    <source>
        <dbReference type="ARBA" id="ARBA00022574"/>
    </source>
</evidence>
<reference evidence="10 11" key="1">
    <citation type="submission" date="2019-09" db="EMBL/GenBank/DDBJ databases">
        <title>Draft genome of the ectomycorrhizal ascomycete Sphaerosporella brunnea.</title>
        <authorList>
            <consortium name="DOE Joint Genome Institute"/>
            <person name="Benucci G.M."/>
            <person name="Marozzi G."/>
            <person name="Antonielli L."/>
            <person name="Sanchez S."/>
            <person name="Marco P."/>
            <person name="Wang X."/>
            <person name="Falini L.B."/>
            <person name="Barry K."/>
            <person name="Haridas S."/>
            <person name="Lipzen A."/>
            <person name="Labutti K."/>
            <person name="Grigoriev I.V."/>
            <person name="Murat C."/>
            <person name="Martin F."/>
            <person name="Albertini E."/>
            <person name="Donnini D."/>
            <person name="Bonito G."/>
        </authorList>
    </citation>
    <scope>NUCLEOTIDE SEQUENCE [LARGE SCALE GENOMIC DNA]</scope>
    <source>
        <strain evidence="10 11">Sb_GMNB300</strain>
    </source>
</reference>
<dbReference type="AlphaFoldDB" id="A0A5J5EEY9"/>
<dbReference type="Pfam" id="PF20946">
    <property type="entry name" value="Ctf4_C"/>
    <property type="match status" value="1"/>
</dbReference>
<keyword evidence="3" id="KW-0677">Repeat</keyword>
<comment type="subcellular location">
    <subcellularLocation>
        <location evidence="1">Nucleus</location>
    </subcellularLocation>
</comment>
<keyword evidence="11" id="KW-1185">Reference proteome</keyword>
<dbReference type="InterPro" id="IPR048591">
    <property type="entry name" value="WDHD1/CFT4_hel"/>
</dbReference>
<dbReference type="Pfam" id="PF24817">
    <property type="entry name" value="WD40_WDHD1_1st"/>
    <property type="match status" value="1"/>
</dbReference>
<comment type="caution">
    <text evidence="10">The sequence shown here is derived from an EMBL/GenBank/DDBJ whole genome shotgun (WGS) entry which is preliminary data.</text>
</comment>
<dbReference type="InterPro" id="IPR001680">
    <property type="entry name" value="WD40_rpt"/>
</dbReference>
<evidence type="ECO:0000256" key="5">
    <source>
        <dbReference type="PROSITE-ProRule" id="PRU00221"/>
    </source>
</evidence>
<dbReference type="Pfam" id="PF12341">
    <property type="entry name" value="Mcl1_mid"/>
    <property type="match status" value="1"/>
</dbReference>
<evidence type="ECO:0000313" key="11">
    <source>
        <dbReference type="Proteomes" id="UP000326924"/>
    </source>
</evidence>
<evidence type="ECO:0000256" key="6">
    <source>
        <dbReference type="SAM" id="MobiDB-lite"/>
    </source>
</evidence>
<dbReference type="PANTHER" id="PTHR19932">
    <property type="entry name" value="WD REPEAT AND HMG-BOX DNA BINDING PROTEIN"/>
    <property type="match status" value="1"/>
</dbReference>
<dbReference type="GO" id="GO:0043596">
    <property type="term" value="C:nuclear replication fork"/>
    <property type="evidence" value="ECO:0007669"/>
    <property type="project" value="TreeGrafter"/>
</dbReference>
<dbReference type="Gene3D" id="2.130.10.10">
    <property type="entry name" value="YVTN repeat-like/Quinoprotein amine dehydrogenase"/>
    <property type="match status" value="3"/>
</dbReference>
<protein>
    <submittedName>
        <fullName evidence="10">WD40-repeat-containing domain protein</fullName>
    </submittedName>
</protein>
<keyword evidence="4" id="KW-0539">Nucleus</keyword>
<dbReference type="GO" id="GO:0003682">
    <property type="term" value="F:chromatin binding"/>
    <property type="evidence" value="ECO:0007669"/>
    <property type="project" value="TreeGrafter"/>
</dbReference>